<dbReference type="InParanoid" id="A0A2P5CHW8"/>
<reference evidence="3" key="1">
    <citation type="submission" date="2016-06" db="EMBL/GenBank/DDBJ databases">
        <title>Parallel loss of symbiosis genes in relatives of nitrogen-fixing non-legume Parasponia.</title>
        <authorList>
            <person name="Van Velzen R."/>
            <person name="Holmer R."/>
            <person name="Bu F."/>
            <person name="Rutten L."/>
            <person name="Van Zeijl A."/>
            <person name="Liu W."/>
            <person name="Santuari L."/>
            <person name="Cao Q."/>
            <person name="Sharma T."/>
            <person name="Shen D."/>
            <person name="Roswanjaya Y."/>
            <person name="Wardhani T."/>
            <person name="Kalhor M.S."/>
            <person name="Jansen J."/>
            <person name="Van den Hoogen J."/>
            <person name="Gungor B."/>
            <person name="Hartog M."/>
            <person name="Hontelez J."/>
            <person name="Verver J."/>
            <person name="Yang W.-C."/>
            <person name="Schijlen E."/>
            <person name="Repin R."/>
            <person name="Schilthuizen M."/>
            <person name="Schranz E."/>
            <person name="Heidstra R."/>
            <person name="Miyata K."/>
            <person name="Fedorova E."/>
            <person name="Kohlen W."/>
            <person name="Bisseling T."/>
            <person name="Smit S."/>
            <person name="Geurts R."/>
        </authorList>
    </citation>
    <scope>NUCLEOTIDE SEQUENCE [LARGE SCALE GENOMIC DNA]</scope>
    <source>
        <strain evidence="3">cv. RG33-2</strain>
    </source>
</reference>
<dbReference type="PANTHER" id="PTHR42648:SF18">
    <property type="entry name" value="RETROTRANSPOSON, UNCLASSIFIED-LIKE PROTEIN"/>
    <property type="match status" value="1"/>
</dbReference>
<evidence type="ECO:0000313" key="3">
    <source>
        <dbReference type="Proteomes" id="UP000237000"/>
    </source>
</evidence>
<dbReference type="Pfam" id="PF25597">
    <property type="entry name" value="SH3_retrovirus"/>
    <property type="match status" value="1"/>
</dbReference>
<dbReference type="AlphaFoldDB" id="A0A2P5CHW8"/>
<keyword evidence="3" id="KW-1185">Reference proteome</keyword>
<sequence>MEMTRCMLHEKELPKKLWAEAANTAVFLLNRLPTRILQKKNSIAWFEYKPNLLNLKIFGCLCFSYVPQVKRDKLDKKAEPGVFIGYSNSSKAYRIFQPQNGKILVSRDVKVYGK</sequence>
<organism evidence="2 3">
    <name type="scientific">Trema orientale</name>
    <name type="common">Charcoal tree</name>
    <name type="synonym">Celtis orientalis</name>
    <dbReference type="NCBI Taxonomy" id="63057"/>
    <lineage>
        <taxon>Eukaryota</taxon>
        <taxon>Viridiplantae</taxon>
        <taxon>Streptophyta</taxon>
        <taxon>Embryophyta</taxon>
        <taxon>Tracheophyta</taxon>
        <taxon>Spermatophyta</taxon>
        <taxon>Magnoliopsida</taxon>
        <taxon>eudicotyledons</taxon>
        <taxon>Gunneridae</taxon>
        <taxon>Pentapetalae</taxon>
        <taxon>rosids</taxon>
        <taxon>fabids</taxon>
        <taxon>Rosales</taxon>
        <taxon>Cannabaceae</taxon>
        <taxon>Trema</taxon>
    </lineage>
</organism>
<accession>A0A2P5CHW8</accession>
<name>A0A2P5CHW8_TREOI</name>
<dbReference type="PANTHER" id="PTHR42648">
    <property type="entry name" value="TRANSPOSASE, PUTATIVE-RELATED"/>
    <property type="match status" value="1"/>
</dbReference>
<dbReference type="Proteomes" id="UP000237000">
    <property type="component" value="Unassembled WGS sequence"/>
</dbReference>
<evidence type="ECO:0000313" key="2">
    <source>
        <dbReference type="EMBL" id="PON60646.1"/>
    </source>
</evidence>
<dbReference type="EMBL" id="JXTC01000363">
    <property type="protein sequence ID" value="PON60646.1"/>
    <property type="molecule type" value="Genomic_DNA"/>
</dbReference>
<dbReference type="InterPro" id="IPR039537">
    <property type="entry name" value="Retrotran_Ty1/copia-like"/>
</dbReference>
<gene>
    <name evidence="2" type="ORF">TorRG33x02_284510</name>
</gene>
<comment type="caution">
    <text evidence="2">The sequence shown here is derived from an EMBL/GenBank/DDBJ whole genome shotgun (WGS) entry which is preliminary data.</text>
</comment>
<dbReference type="InterPro" id="IPR057670">
    <property type="entry name" value="SH3_retrovirus"/>
</dbReference>
<dbReference type="STRING" id="63057.A0A2P5CHW8"/>
<proteinExistence type="predicted"/>
<protein>
    <recommendedName>
        <fullName evidence="1">Retroviral polymerase SH3-like domain-containing protein</fullName>
    </recommendedName>
</protein>
<dbReference type="OrthoDB" id="6776856at2759"/>
<feature type="domain" description="Retroviral polymerase SH3-like" evidence="1">
    <location>
        <begin position="60"/>
        <end position="111"/>
    </location>
</feature>
<evidence type="ECO:0000259" key="1">
    <source>
        <dbReference type="Pfam" id="PF25597"/>
    </source>
</evidence>